<comment type="caution">
    <text evidence="2">The sequence shown here is derived from an EMBL/GenBank/DDBJ whole genome shotgun (WGS) entry which is preliminary data.</text>
</comment>
<dbReference type="OrthoDB" id="9075047at2"/>
<proteinExistence type="predicted"/>
<dbReference type="RefSeq" id="WP_062717770.1">
    <property type="nucleotide sequence ID" value="NZ_KQ948926.1"/>
</dbReference>
<dbReference type="STRING" id="661399.AQJ67_10235"/>
<evidence type="ECO:0000259" key="1">
    <source>
        <dbReference type="Pfam" id="PF23859"/>
    </source>
</evidence>
<evidence type="ECO:0000313" key="3">
    <source>
        <dbReference type="Proteomes" id="UP000053429"/>
    </source>
</evidence>
<feature type="domain" description="DeoxyPurine in DNA protein A" evidence="1">
    <location>
        <begin position="54"/>
        <end position="196"/>
    </location>
</feature>
<evidence type="ECO:0000313" key="2">
    <source>
        <dbReference type="EMBL" id="KUO04580.1"/>
    </source>
</evidence>
<dbReference type="EMBL" id="LMWY01000011">
    <property type="protein sequence ID" value="KUO04580.1"/>
    <property type="molecule type" value="Genomic_DNA"/>
</dbReference>
<accession>A0A124IA50</accession>
<protein>
    <recommendedName>
        <fullName evidence="1">DeoxyPurine in DNA protein A domain-containing protein</fullName>
    </recommendedName>
</protein>
<name>A0A124IA50_9ACTN</name>
<dbReference type="InterPro" id="IPR055645">
    <property type="entry name" value="DpdA"/>
</dbReference>
<dbReference type="AlphaFoldDB" id="A0A124IA50"/>
<reference evidence="2 3" key="1">
    <citation type="submission" date="2015-10" db="EMBL/GenBank/DDBJ databases">
        <title>Draft genome sequence of Streptomyces caeruleatus NRRL B-24802, type strain for the species Streptomyces caeruleatus.</title>
        <authorList>
            <person name="Ruckert C."/>
            <person name="Winkler A."/>
            <person name="Kalinowski J."/>
            <person name="Kampfer P."/>
            <person name="Glaeser S."/>
        </authorList>
    </citation>
    <scope>NUCLEOTIDE SEQUENCE [LARGE SCALE GENOMIC DNA]</scope>
    <source>
        <strain evidence="2 3">NRRL B-24802</strain>
    </source>
</reference>
<dbReference type="Pfam" id="PF23859">
    <property type="entry name" value="DpdA"/>
    <property type="match status" value="1"/>
</dbReference>
<dbReference type="Proteomes" id="UP000053429">
    <property type="component" value="Unassembled WGS sequence"/>
</dbReference>
<gene>
    <name evidence="2" type="ORF">AQJ67_10235</name>
</gene>
<sequence>MSDPTAKQVYNYQCEPWVIFGKRDPPSASPGWFHGTRTARGLSPGEPDQDMDAAIAVHQRYTVANLIELRTIAPDLPFIPVLQGWELRHYLHCAQLYADAGIDLAAEPVVGIGSVCRRQATDEIALIVREFARRGLRLHGFGVKTAGLGAYADALVSADSMAWSMGARRSAPLPGHSHKSCANCWDWVSRWYQRVTAQLP</sequence>
<organism evidence="2 3">
    <name type="scientific">Streptomyces caeruleatus</name>
    <dbReference type="NCBI Taxonomy" id="661399"/>
    <lineage>
        <taxon>Bacteria</taxon>
        <taxon>Bacillati</taxon>
        <taxon>Actinomycetota</taxon>
        <taxon>Actinomycetes</taxon>
        <taxon>Kitasatosporales</taxon>
        <taxon>Streptomycetaceae</taxon>
        <taxon>Streptomyces</taxon>
    </lineage>
</organism>
<keyword evidence="3" id="KW-1185">Reference proteome</keyword>